<organism evidence="2 3">
    <name type="scientific">Diaporthe helianthi</name>
    <dbReference type="NCBI Taxonomy" id="158607"/>
    <lineage>
        <taxon>Eukaryota</taxon>
        <taxon>Fungi</taxon>
        <taxon>Dikarya</taxon>
        <taxon>Ascomycota</taxon>
        <taxon>Pezizomycotina</taxon>
        <taxon>Sordariomycetes</taxon>
        <taxon>Sordariomycetidae</taxon>
        <taxon>Diaporthales</taxon>
        <taxon>Diaporthaceae</taxon>
        <taxon>Diaporthe</taxon>
    </lineage>
</organism>
<dbReference type="InParanoid" id="A0A2P5I827"/>
<keyword evidence="1" id="KW-1133">Transmembrane helix</keyword>
<keyword evidence="1" id="KW-0472">Membrane</keyword>
<dbReference type="PANTHER" id="PTHR28019:SF7">
    <property type="entry name" value="SUR7 PROTEIN"/>
    <property type="match status" value="1"/>
</dbReference>
<dbReference type="PANTHER" id="PTHR28019">
    <property type="entry name" value="CELL MEMBRANE PROTEIN YLR413W-RELATED"/>
    <property type="match status" value="1"/>
</dbReference>
<protein>
    <recommendedName>
        <fullName evidence="4">Integral membrane protein</fullName>
    </recommendedName>
</protein>
<dbReference type="GO" id="GO:0005886">
    <property type="term" value="C:plasma membrane"/>
    <property type="evidence" value="ECO:0007669"/>
    <property type="project" value="InterPro"/>
</dbReference>
<proteinExistence type="predicted"/>
<dbReference type="EMBL" id="MAVT02000170">
    <property type="protein sequence ID" value="POS78643.1"/>
    <property type="molecule type" value="Genomic_DNA"/>
</dbReference>
<feature type="transmembrane region" description="Helical" evidence="1">
    <location>
        <begin position="180"/>
        <end position="203"/>
    </location>
</feature>
<comment type="caution">
    <text evidence="2">The sequence shown here is derived from an EMBL/GenBank/DDBJ whole genome shotgun (WGS) entry which is preliminary data.</text>
</comment>
<sequence length="302" mass="32844">MRFSAIGPILLGLGAIALTLLCLFAGSTTSFLPEFSLITVNTSQIGQGILNSSYIDSHPELAAILDSIPPFLQDDAEDLLNEALQRLGIHDFYTANLMTYCEGYYEPKAVPNETVSRSDITRNFTYCSPRSANFQFDPRDALQRDLNASGNSWLNVSDLNWPDDIDRGIDAIHIVQRVAFIIYCVSIGVIGLATLGAIISFAFSGRMSACANIVLALIAFLVVAVASALATAIAVIGARAVDQYAEQVGVTADPGRRFLGLTWGATAAMLICVIWWSVDCCIGGRGRRMRFSRGEKYHSWDK</sequence>
<dbReference type="Pfam" id="PF06687">
    <property type="entry name" value="SUR7"/>
    <property type="match status" value="1"/>
</dbReference>
<feature type="transmembrane region" description="Helical" evidence="1">
    <location>
        <begin position="258"/>
        <end position="278"/>
    </location>
</feature>
<evidence type="ECO:0000313" key="3">
    <source>
        <dbReference type="Proteomes" id="UP000094444"/>
    </source>
</evidence>
<dbReference type="STRING" id="158607.A0A2P5I827"/>
<keyword evidence="1" id="KW-0812">Transmembrane</keyword>
<evidence type="ECO:0000313" key="2">
    <source>
        <dbReference type="EMBL" id="POS78643.1"/>
    </source>
</evidence>
<dbReference type="InterPro" id="IPR009571">
    <property type="entry name" value="SUR7/Rim9-like_fungi"/>
</dbReference>
<dbReference type="InterPro" id="IPR052413">
    <property type="entry name" value="SUR7_domain"/>
</dbReference>
<dbReference type="Proteomes" id="UP000094444">
    <property type="component" value="Unassembled WGS sequence"/>
</dbReference>
<evidence type="ECO:0008006" key="4">
    <source>
        <dbReference type="Google" id="ProtNLM"/>
    </source>
</evidence>
<gene>
    <name evidence="2" type="ORF">DHEL01_v202951</name>
</gene>
<feature type="transmembrane region" description="Helical" evidence="1">
    <location>
        <begin position="215"/>
        <end position="238"/>
    </location>
</feature>
<dbReference type="GO" id="GO:0051285">
    <property type="term" value="C:cell cortex of cell tip"/>
    <property type="evidence" value="ECO:0007669"/>
    <property type="project" value="TreeGrafter"/>
</dbReference>
<dbReference type="AlphaFoldDB" id="A0A2P5I827"/>
<dbReference type="GO" id="GO:0031505">
    <property type="term" value="P:fungal-type cell wall organization"/>
    <property type="evidence" value="ECO:0007669"/>
    <property type="project" value="TreeGrafter"/>
</dbReference>
<dbReference type="OrthoDB" id="4159154at2759"/>
<name>A0A2P5I827_DIAHE</name>
<keyword evidence="3" id="KW-1185">Reference proteome</keyword>
<reference evidence="2" key="1">
    <citation type="submission" date="2017-09" db="EMBL/GenBank/DDBJ databases">
        <title>Polyketide synthases of a Diaporthe helianthi virulent isolate.</title>
        <authorList>
            <person name="Baroncelli R."/>
        </authorList>
    </citation>
    <scope>NUCLEOTIDE SEQUENCE [LARGE SCALE GENOMIC DNA]</scope>
    <source>
        <strain evidence="2">7/96</strain>
    </source>
</reference>
<accession>A0A2P5I827</accession>
<evidence type="ECO:0000256" key="1">
    <source>
        <dbReference type="SAM" id="Phobius"/>
    </source>
</evidence>